<dbReference type="RefSeq" id="WP_117987239.1">
    <property type="nucleotide sequence ID" value="NZ_CABMFG010000011.1"/>
</dbReference>
<evidence type="ECO:0000313" key="2">
    <source>
        <dbReference type="EMBL" id="RGX79237.1"/>
    </source>
</evidence>
<proteinExistence type="predicted"/>
<dbReference type="Proteomes" id="UP000286075">
    <property type="component" value="Unassembled WGS sequence"/>
</dbReference>
<comment type="caution">
    <text evidence="2">The sequence shown here is derived from an EMBL/GenBank/DDBJ whole genome shotgun (WGS) entry which is preliminary data.</text>
</comment>
<feature type="domain" description="N-acetyltransferase" evidence="1">
    <location>
        <begin position="14"/>
        <end position="181"/>
    </location>
</feature>
<gene>
    <name evidence="2" type="ORF">DXA68_09045</name>
</gene>
<accession>A0A413H6L0</accession>
<evidence type="ECO:0000313" key="3">
    <source>
        <dbReference type="Proteomes" id="UP000286075"/>
    </source>
</evidence>
<dbReference type="InterPro" id="IPR051531">
    <property type="entry name" value="N-acetyltransferase"/>
</dbReference>
<dbReference type="GO" id="GO:0016747">
    <property type="term" value="F:acyltransferase activity, transferring groups other than amino-acyl groups"/>
    <property type="evidence" value="ECO:0007669"/>
    <property type="project" value="InterPro"/>
</dbReference>
<organism evidence="2 3">
    <name type="scientific">Bacteroides stercorirosoris</name>
    <dbReference type="NCBI Taxonomy" id="871324"/>
    <lineage>
        <taxon>Bacteria</taxon>
        <taxon>Pseudomonadati</taxon>
        <taxon>Bacteroidota</taxon>
        <taxon>Bacteroidia</taxon>
        <taxon>Bacteroidales</taxon>
        <taxon>Bacteroidaceae</taxon>
        <taxon>Bacteroides</taxon>
    </lineage>
</organism>
<name>A0A413H6L0_9BACE</name>
<reference evidence="2 3" key="1">
    <citation type="submission" date="2018-08" db="EMBL/GenBank/DDBJ databases">
        <title>A genome reference for cultivated species of the human gut microbiota.</title>
        <authorList>
            <person name="Zou Y."/>
            <person name="Xue W."/>
            <person name="Luo G."/>
        </authorList>
    </citation>
    <scope>NUCLEOTIDE SEQUENCE [LARGE SCALE GENOMIC DNA]</scope>
    <source>
        <strain evidence="2 3">OF03-9BH</strain>
    </source>
</reference>
<dbReference type="SUPFAM" id="SSF55729">
    <property type="entry name" value="Acyl-CoA N-acyltransferases (Nat)"/>
    <property type="match status" value="1"/>
</dbReference>
<dbReference type="InterPro" id="IPR016181">
    <property type="entry name" value="Acyl_CoA_acyltransferase"/>
</dbReference>
<sequence length="183" mass="21329">MKTSPKQYIETSRLILRDWKEEDIPVFARLNSDDKAMEFFLNKLSYQETLDFYNRIRKEFASRGYGLYAVEKKEDHAFIGYVGLHDVTFDVDFAPAVEIGWRLIPEVWNQGYATEAASACLKYAKTTLGLKELYSFTSLPNKRSERVMQKIGMVKNKEFNHPLVSPDHPLRRHVLYKISLANI</sequence>
<dbReference type="AlphaFoldDB" id="A0A413H6L0"/>
<keyword evidence="2" id="KW-0808">Transferase</keyword>
<protein>
    <submittedName>
        <fullName evidence="2">N-acetyltransferase</fullName>
    </submittedName>
</protein>
<dbReference type="EMBL" id="QSCF01000011">
    <property type="protein sequence ID" value="RGX79237.1"/>
    <property type="molecule type" value="Genomic_DNA"/>
</dbReference>
<dbReference type="PANTHER" id="PTHR43792">
    <property type="entry name" value="GNAT FAMILY, PUTATIVE (AFU_ORTHOLOGUE AFUA_3G00765)-RELATED-RELATED"/>
    <property type="match status" value="1"/>
</dbReference>
<dbReference type="OrthoDB" id="9788916at2"/>
<dbReference type="Gene3D" id="3.40.630.30">
    <property type="match status" value="1"/>
</dbReference>
<dbReference type="PANTHER" id="PTHR43792:SF1">
    <property type="entry name" value="N-ACETYLTRANSFERASE DOMAIN-CONTAINING PROTEIN"/>
    <property type="match status" value="1"/>
</dbReference>
<dbReference type="InterPro" id="IPR000182">
    <property type="entry name" value="GNAT_dom"/>
</dbReference>
<dbReference type="Pfam" id="PF13302">
    <property type="entry name" value="Acetyltransf_3"/>
    <property type="match status" value="1"/>
</dbReference>
<dbReference type="PROSITE" id="PS51186">
    <property type="entry name" value="GNAT"/>
    <property type="match status" value="1"/>
</dbReference>
<evidence type="ECO:0000259" key="1">
    <source>
        <dbReference type="PROSITE" id="PS51186"/>
    </source>
</evidence>